<dbReference type="RefSeq" id="WP_012325572.1">
    <property type="nucleotide sequence ID" value="NC_010506.1"/>
</dbReference>
<protein>
    <submittedName>
        <fullName evidence="1">Uncharacterized protein</fullName>
    </submittedName>
</protein>
<dbReference type="Proteomes" id="UP000002168">
    <property type="component" value="Chromosome"/>
</dbReference>
<evidence type="ECO:0000313" key="1">
    <source>
        <dbReference type="EMBL" id="ACA87236.1"/>
    </source>
</evidence>
<dbReference type="AlphaFoldDB" id="B1KKL9"/>
<reference evidence="1 2" key="1">
    <citation type="submission" date="2008-02" db="EMBL/GenBank/DDBJ databases">
        <title>Complete sequence of Shewanella woodyi ATCC 51908.</title>
        <authorList>
            <consortium name="US DOE Joint Genome Institute"/>
            <person name="Copeland A."/>
            <person name="Lucas S."/>
            <person name="Lapidus A."/>
            <person name="Glavina del Rio T."/>
            <person name="Dalin E."/>
            <person name="Tice H."/>
            <person name="Bruce D."/>
            <person name="Goodwin L."/>
            <person name="Pitluck S."/>
            <person name="Sims D."/>
            <person name="Brettin T."/>
            <person name="Detter J.C."/>
            <person name="Han C."/>
            <person name="Kuske C.R."/>
            <person name="Schmutz J."/>
            <person name="Larimer F."/>
            <person name="Land M."/>
            <person name="Hauser L."/>
            <person name="Kyrpides N."/>
            <person name="Lykidis A."/>
            <person name="Zhao J.-S."/>
            <person name="Richardson P."/>
        </authorList>
    </citation>
    <scope>NUCLEOTIDE SEQUENCE [LARGE SCALE GENOMIC DNA]</scope>
    <source>
        <strain evidence="2">ATCC 51908 / MS32</strain>
    </source>
</reference>
<name>B1KKL9_SHEWM</name>
<dbReference type="KEGG" id="swd:Swoo_2965"/>
<dbReference type="HOGENOM" id="CLU_2439127_0_0_6"/>
<gene>
    <name evidence="1" type="ordered locus">Swoo_2965</name>
</gene>
<organism evidence="1 2">
    <name type="scientific">Shewanella woodyi (strain ATCC 51908 / MS32)</name>
    <dbReference type="NCBI Taxonomy" id="392500"/>
    <lineage>
        <taxon>Bacteria</taxon>
        <taxon>Pseudomonadati</taxon>
        <taxon>Pseudomonadota</taxon>
        <taxon>Gammaproteobacteria</taxon>
        <taxon>Alteromonadales</taxon>
        <taxon>Shewanellaceae</taxon>
        <taxon>Shewanella</taxon>
    </lineage>
</organism>
<proteinExistence type="predicted"/>
<accession>B1KKL9</accession>
<dbReference type="EMBL" id="CP000961">
    <property type="protein sequence ID" value="ACA87236.1"/>
    <property type="molecule type" value="Genomic_DNA"/>
</dbReference>
<evidence type="ECO:0000313" key="2">
    <source>
        <dbReference type="Proteomes" id="UP000002168"/>
    </source>
</evidence>
<sequence length="90" mass="10274">MGYITKPRAVSVIYQTRISSRIIEPFNNEFGEAEKALRKIGSNLWFSGLPKDLQDYLVSNTVECFDTWDMSMEQAATQVISAFEAMNSRE</sequence>
<keyword evidence="2" id="KW-1185">Reference proteome</keyword>